<dbReference type="KEGG" id="nzl:D0T92_08025"/>
<feature type="transmembrane region" description="Helical" evidence="6">
    <location>
        <begin position="340"/>
        <end position="363"/>
    </location>
</feature>
<dbReference type="RefSeq" id="WP_151051812.1">
    <property type="nucleotide sequence ID" value="NZ_CP031700.1"/>
</dbReference>
<feature type="transmembrane region" description="Helical" evidence="6">
    <location>
        <begin position="12"/>
        <end position="29"/>
    </location>
</feature>
<evidence type="ECO:0000256" key="4">
    <source>
        <dbReference type="ARBA" id="ARBA00022989"/>
    </source>
</evidence>
<feature type="transmembrane region" description="Helical" evidence="6">
    <location>
        <begin position="57"/>
        <end position="74"/>
    </location>
</feature>
<dbReference type="OrthoDB" id="3170849at2"/>
<evidence type="ECO:0000313" key="7">
    <source>
        <dbReference type="EMBL" id="QEY26481.1"/>
    </source>
</evidence>
<name>A0A5J6PUZ9_9NEIS</name>
<evidence type="ECO:0000256" key="5">
    <source>
        <dbReference type="ARBA" id="ARBA00023136"/>
    </source>
</evidence>
<dbReference type="Pfam" id="PF00939">
    <property type="entry name" value="Na_sulph_symp"/>
    <property type="match status" value="1"/>
</dbReference>
<evidence type="ECO:0000256" key="3">
    <source>
        <dbReference type="ARBA" id="ARBA00022692"/>
    </source>
</evidence>
<accession>A0A5J6PUZ9</accession>
<keyword evidence="5 6" id="KW-0472">Membrane</keyword>
<reference evidence="7 8" key="1">
    <citation type="submission" date="2018-08" db="EMBL/GenBank/DDBJ databases">
        <title>Neisseria zalophi ATCC BAA-2455 complete genome.</title>
        <authorList>
            <person name="Veseli I.A."/>
            <person name="Buttler R."/>
            <person name="Mascarenhas dos Santos A.C."/>
            <person name="Pombert J.-F."/>
        </authorList>
    </citation>
    <scope>NUCLEOTIDE SEQUENCE [LARGE SCALE GENOMIC DNA]</scope>
    <source>
        <strain evidence="7 8">ATCC BAA-2455</strain>
    </source>
</reference>
<feature type="transmembrane region" description="Helical" evidence="6">
    <location>
        <begin position="86"/>
        <end position="104"/>
    </location>
</feature>
<feature type="transmembrane region" description="Helical" evidence="6">
    <location>
        <begin position="460"/>
        <end position="483"/>
    </location>
</feature>
<dbReference type="GO" id="GO:0022857">
    <property type="term" value="F:transmembrane transporter activity"/>
    <property type="evidence" value="ECO:0007669"/>
    <property type="project" value="InterPro"/>
</dbReference>
<evidence type="ECO:0000256" key="1">
    <source>
        <dbReference type="ARBA" id="ARBA00004141"/>
    </source>
</evidence>
<feature type="transmembrane region" description="Helical" evidence="6">
    <location>
        <begin position="409"/>
        <end position="431"/>
    </location>
</feature>
<sequence>MENKLGFKPIPAVIAIALALLIWFAIPVPEGVTPQAWHLLAMFVGVIAAIIGKAMPIGALSIVAIMLVAVTGVTSDNPGSAIQDALSSFSSSLIWLIGISIMISRGILKTGLGARIGYLFISLFGKKTLGIGYSLALSELILAPVTPSNTARGGGIIHPVMKAIASSYDSDPEKGTQGRIGRYLALVNYHSNPITSAMFITATAPNPLIVDIIAKATNSNIHLSWGTWALAMLLPGLAAMLLMPLVLYFVYPPEIKETPNAAQFAKERLNELGHMNRGEKIMLGIFALLLILWAGIPAMLLGDGWRVDATTTAFIGLSLLLLSGVLSWDDILKEKSAWDTITWFAALVMMATFLNKLGLITWFSSVLESNIQQLGLGWVGASTLLLLAYMYAHYMFASTTAHITAMMGAFYAAGIALGAPPMLFALIMAAASSLMMTLTHYATGTSPVIFGSGYTTLGEWWKAGFVMSVVDLLIFIFIGGIWWKVLGYW</sequence>
<keyword evidence="8" id="KW-1185">Reference proteome</keyword>
<dbReference type="Proteomes" id="UP000325713">
    <property type="component" value="Chromosome"/>
</dbReference>
<dbReference type="PIRSF" id="PIRSF002457">
    <property type="entry name" value="DASS"/>
    <property type="match status" value="1"/>
</dbReference>
<keyword evidence="4 6" id="KW-1133">Transmembrane helix</keyword>
<comment type="similarity">
    <text evidence="2">Belongs to the SLC13A/DASS transporter (TC 2.A.47) family. DIT1 subfamily.</text>
</comment>
<feature type="transmembrane region" description="Helical" evidence="6">
    <location>
        <begin position="281"/>
        <end position="301"/>
    </location>
</feature>
<gene>
    <name evidence="7" type="ORF">D0T92_08025</name>
</gene>
<feature type="transmembrane region" description="Helical" evidence="6">
    <location>
        <begin position="375"/>
        <end position="397"/>
    </location>
</feature>
<evidence type="ECO:0000256" key="2">
    <source>
        <dbReference type="ARBA" id="ARBA00007349"/>
    </source>
</evidence>
<dbReference type="EMBL" id="CP031700">
    <property type="protein sequence ID" value="QEY26481.1"/>
    <property type="molecule type" value="Genomic_DNA"/>
</dbReference>
<feature type="transmembrane region" description="Helical" evidence="6">
    <location>
        <begin position="228"/>
        <end position="251"/>
    </location>
</feature>
<proteinExistence type="inferred from homology"/>
<dbReference type="GO" id="GO:0016020">
    <property type="term" value="C:membrane"/>
    <property type="evidence" value="ECO:0007669"/>
    <property type="project" value="UniProtKB-SubCell"/>
</dbReference>
<dbReference type="PANTHER" id="PTHR42826">
    <property type="entry name" value="DICARBOXYLATE TRANSPORTER 2.1, CHLOROPLASTIC"/>
    <property type="match status" value="1"/>
</dbReference>
<dbReference type="InterPro" id="IPR001898">
    <property type="entry name" value="SLC13A/DASS"/>
</dbReference>
<evidence type="ECO:0000256" key="6">
    <source>
        <dbReference type="SAM" id="Phobius"/>
    </source>
</evidence>
<protein>
    <submittedName>
        <fullName evidence="7">DASS family sodium-coupled anion symporter</fullName>
    </submittedName>
</protein>
<dbReference type="NCBIfam" id="TIGR00785">
    <property type="entry name" value="dass"/>
    <property type="match status" value="1"/>
</dbReference>
<keyword evidence="3 6" id="KW-0812">Transmembrane</keyword>
<evidence type="ECO:0000313" key="8">
    <source>
        <dbReference type="Proteomes" id="UP000325713"/>
    </source>
</evidence>
<comment type="subcellular location">
    <subcellularLocation>
        <location evidence="1">Membrane</location>
        <topology evidence="1">Multi-pass membrane protein</topology>
    </subcellularLocation>
</comment>
<dbReference type="InterPro" id="IPR030676">
    <property type="entry name" value="CitT-rel"/>
</dbReference>
<dbReference type="AlphaFoldDB" id="A0A5J6PUZ9"/>
<feature type="transmembrane region" description="Helical" evidence="6">
    <location>
        <begin position="307"/>
        <end position="328"/>
    </location>
</feature>
<organism evidence="7 8">
    <name type="scientific">Neisseria zalophi</name>
    <dbReference type="NCBI Taxonomy" id="640030"/>
    <lineage>
        <taxon>Bacteria</taxon>
        <taxon>Pseudomonadati</taxon>
        <taxon>Pseudomonadota</taxon>
        <taxon>Betaproteobacteria</taxon>
        <taxon>Neisseriales</taxon>
        <taxon>Neisseriaceae</taxon>
        <taxon>Neisseria</taxon>
    </lineage>
</organism>